<dbReference type="RefSeq" id="WP_228391640.1">
    <property type="nucleotide sequence ID" value="NZ_JAMXLT020000006.1"/>
</dbReference>
<evidence type="ECO:0000313" key="6">
    <source>
        <dbReference type="Proteomes" id="UP001204439"/>
    </source>
</evidence>
<keyword evidence="3" id="KW-0812">Transmembrane</keyword>
<keyword evidence="3" id="KW-0472">Membrane</keyword>
<feature type="region of interest" description="Disordered" evidence="2">
    <location>
        <begin position="39"/>
        <end position="64"/>
    </location>
</feature>
<dbReference type="EMBL" id="JAMXLT020000006">
    <property type="protein sequence ID" value="MDW8548184.1"/>
    <property type="molecule type" value="Genomic_DNA"/>
</dbReference>
<evidence type="ECO:0000256" key="2">
    <source>
        <dbReference type="SAM" id="MobiDB-lite"/>
    </source>
</evidence>
<evidence type="ECO:0000313" key="5">
    <source>
        <dbReference type="EMBL" id="MDW8548184.1"/>
    </source>
</evidence>
<feature type="coiled-coil region" evidence="1">
    <location>
        <begin position="173"/>
        <end position="207"/>
    </location>
</feature>
<organism evidence="5 6">
    <name type="scientific">Epilithonimonas ginsengisoli</name>
    <dbReference type="NCBI Taxonomy" id="1245592"/>
    <lineage>
        <taxon>Bacteria</taxon>
        <taxon>Pseudomonadati</taxon>
        <taxon>Bacteroidota</taxon>
        <taxon>Flavobacteriia</taxon>
        <taxon>Flavobacteriales</taxon>
        <taxon>Weeksellaceae</taxon>
        <taxon>Chryseobacterium group</taxon>
        <taxon>Epilithonimonas</taxon>
    </lineage>
</organism>
<dbReference type="InterPro" id="IPR025645">
    <property type="entry name" value="DUF4349"/>
</dbReference>
<accession>A0ABU4JEV2</accession>
<keyword evidence="3" id="KW-1133">Transmembrane helix</keyword>
<feature type="transmembrane region" description="Helical" evidence="3">
    <location>
        <begin position="247"/>
        <end position="271"/>
    </location>
</feature>
<dbReference type="Pfam" id="PF14257">
    <property type="entry name" value="DUF4349"/>
    <property type="match status" value="1"/>
</dbReference>
<evidence type="ECO:0000259" key="4">
    <source>
        <dbReference type="Pfam" id="PF14257"/>
    </source>
</evidence>
<proteinExistence type="predicted"/>
<comment type="caution">
    <text evidence="5">The sequence shown here is derived from an EMBL/GenBank/DDBJ whole genome shotgun (WGS) entry which is preliminary data.</text>
</comment>
<keyword evidence="6" id="KW-1185">Reference proteome</keyword>
<feature type="domain" description="DUF4349" evidence="4">
    <location>
        <begin position="64"/>
        <end position="271"/>
    </location>
</feature>
<dbReference type="PROSITE" id="PS51257">
    <property type="entry name" value="PROKAR_LIPOPROTEIN"/>
    <property type="match status" value="1"/>
</dbReference>
<dbReference type="Proteomes" id="UP001204439">
    <property type="component" value="Unassembled WGS sequence"/>
</dbReference>
<name>A0ABU4JEV2_9FLAO</name>
<evidence type="ECO:0000256" key="3">
    <source>
        <dbReference type="SAM" id="Phobius"/>
    </source>
</evidence>
<protein>
    <submittedName>
        <fullName evidence="5">DUF4349 domain-containing protein</fullName>
    </submittedName>
</protein>
<reference evidence="5 6" key="1">
    <citation type="submission" date="2023-11" db="EMBL/GenBank/DDBJ databases">
        <title>First isolation, identification, and characterization of non-pathogenic Epilithonimonas ginsengisoli isolated from diseased farmed rainbow trout (Oncorhynchus mykiss) in Chile.</title>
        <authorList>
            <person name="Miranda C.D."/>
            <person name="Irgang R."/>
            <person name="Concha C."/>
            <person name="Rojas R."/>
            <person name="Avendano R."/>
        </authorList>
    </citation>
    <scope>NUCLEOTIDE SEQUENCE [LARGE SCALE GENOMIC DNA]</scope>
    <source>
        <strain evidence="5 6">FP99</strain>
    </source>
</reference>
<keyword evidence="1" id="KW-0175">Coiled coil</keyword>
<evidence type="ECO:0000256" key="1">
    <source>
        <dbReference type="SAM" id="Coils"/>
    </source>
</evidence>
<gene>
    <name evidence="5" type="ORF">NG800_004630</name>
</gene>
<sequence>MRNLYLFIVVIVLSCGDHNQNNEMVSADATLVSVPNEKEMNHLLPPPPPNEESQKESEPQPIPKKIIKKGRLEIEVGDINKSQKTILENLKKTNAYNEGEFFSNSEEQEMLKMTIRVPNQNFDALMQSFGNDLGNVISKNVGSEDVTEEYTDVTIRLENKLTYLEKYRELVKKSTSTKDILEIQEKIRGLEEEIESSKGRLKFIDDRVKYSTLELTLIKNKPRNSVTSKLGFGSQFTDSVAEGWNNFVGFILGLISFWPFLLIIPIVIFVIRKWRKRKMEAKQ</sequence>